<reference evidence="1 2" key="1">
    <citation type="submission" date="2021-03" db="EMBL/GenBank/DDBJ databases">
        <title>novel species isolated from a fishpond in China.</title>
        <authorList>
            <person name="Lu H."/>
            <person name="Cai Z."/>
        </authorList>
    </citation>
    <scope>NUCLEOTIDE SEQUENCE [LARGE SCALE GENOMIC DNA]</scope>
    <source>
        <strain evidence="1 2">YJ13C</strain>
    </source>
</reference>
<protein>
    <submittedName>
        <fullName evidence="1">Uncharacterized protein</fullName>
    </submittedName>
</protein>
<accession>A0ABS3CQ75</accession>
<sequence length="83" mass="9554">MTDQEFEVMDELYFVQPFEYLATALGWEEQTILATLAGLYENGLIKCLKTPDEECFHQVDVKKEGKTMFFLATKKGLMAHNTL</sequence>
<evidence type="ECO:0000313" key="1">
    <source>
        <dbReference type="EMBL" id="MBN7817809.1"/>
    </source>
</evidence>
<organism evidence="1 2">
    <name type="scientific">Algoriphagus pacificus</name>
    <dbReference type="NCBI Taxonomy" id="2811234"/>
    <lineage>
        <taxon>Bacteria</taxon>
        <taxon>Pseudomonadati</taxon>
        <taxon>Bacteroidota</taxon>
        <taxon>Cytophagia</taxon>
        <taxon>Cytophagales</taxon>
        <taxon>Cyclobacteriaceae</taxon>
        <taxon>Algoriphagus</taxon>
    </lineage>
</organism>
<dbReference type="EMBL" id="JAFKCU010000007">
    <property type="protein sequence ID" value="MBN7817809.1"/>
    <property type="molecule type" value="Genomic_DNA"/>
</dbReference>
<dbReference type="InterPro" id="IPR036390">
    <property type="entry name" value="WH_DNA-bd_sf"/>
</dbReference>
<keyword evidence="2" id="KW-1185">Reference proteome</keyword>
<gene>
    <name evidence="1" type="ORF">J0A69_20370</name>
</gene>
<name>A0ABS3CQ75_9BACT</name>
<dbReference type="SUPFAM" id="SSF46785">
    <property type="entry name" value="Winged helix' DNA-binding domain"/>
    <property type="match status" value="1"/>
</dbReference>
<proteinExistence type="predicted"/>
<comment type="caution">
    <text evidence="1">The sequence shown here is derived from an EMBL/GenBank/DDBJ whole genome shotgun (WGS) entry which is preliminary data.</text>
</comment>
<evidence type="ECO:0000313" key="2">
    <source>
        <dbReference type="Proteomes" id="UP000664480"/>
    </source>
</evidence>
<dbReference type="Proteomes" id="UP000664480">
    <property type="component" value="Unassembled WGS sequence"/>
</dbReference>
<dbReference type="RefSeq" id="WP_206588477.1">
    <property type="nucleotide sequence ID" value="NZ_JAFKCU010000007.1"/>
</dbReference>